<evidence type="ECO:0000256" key="2">
    <source>
        <dbReference type="ARBA" id="ARBA00023027"/>
    </source>
</evidence>
<evidence type="ECO:0000259" key="4">
    <source>
        <dbReference type="Pfam" id="PF08125"/>
    </source>
</evidence>
<reference evidence="5 6" key="1">
    <citation type="submission" date="2018-06" db="EMBL/GenBank/DDBJ databases">
        <title>Echinicola strongylocentroti sp. nov., isolated from a sea urchin Strongylocentrotus intermedius.</title>
        <authorList>
            <person name="Bae S.S."/>
        </authorList>
    </citation>
    <scope>NUCLEOTIDE SEQUENCE [LARGE SCALE GENOMIC DNA]</scope>
    <source>
        <strain evidence="5 6">MEBiC08714</strain>
    </source>
</reference>
<dbReference type="PRINTS" id="PR00084">
    <property type="entry name" value="MTLDHDRGNASE"/>
</dbReference>
<dbReference type="PANTHER" id="PTHR30524">
    <property type="entry name" value="MANNITOL-1-PHOSPHATE 5-DEHYDROGENASE"/>
    <property type="match status" value="1"/>
</dbReference>
<dbReference type="SUPFAM" id="SSF51735">
    <property type="entry name" value="NAD(P)-binding Rossmann-fold domains"/>
    <property type="match status" value="1"/>
</dbReference>
<dbReference type="GO" id="GO:0009026">
    <property type="term" value="F:tagaturonate reductase activity"/>
    <property type="evidence" value="ECO:0007669"/>
    <property type="project" value="UniProtKB-EC"/>
</dbReference>
<keyword evidence="2" id="KW-0520">NAD</keyword>
<dbReference type="GO" id="GO:0005829">
    <property type="term" value="C:cytosol"/>
    <property type="evidence" value="ECO:0007669"/>
    <property type="project" value="TreeGrafter"/>
</dbReference>
<dbReference type="RefSeq" id="WP_112786014.1">
    <property type="nucleotide sequence ID" value="NZ_CP030041.1"/>
</dbReference>
<dbReference type="InterPro" id="IPR013328">
    <property type="entry name" value="6PGD_dom2"/>
</dbReference>
<dbReference type="InterPro" id="IPR036291">
    <property type="entry name" value="NAD(P)-bd_dom_sf"/>
</dbReference>
<dbReference type="InterPro" id="IPR000669">
    <property type="entry name" value="Mannitol_DH"/>
</dbReference>
<dbReference type="Pfam" id="PF01232">
    <property type="entry name" value="Mannitol_dh"/>
    <property type="match status" value="1"/>
</dbReference>
<dbReference type="InterPro" id="IPR013131">
    <property type="entry name" value="Mannitol_DH_N"/>
</dbReference>
<dbReference type="EC" id="1.1.1.58" evidence="5"/>
<dbReference type="Gene3D" id="1.10.1040.10">
    <property type="entry name" value="N-(1-d-carboxylethyl)-l-norvaline Dehydrogenase, domain 2"/>
    <property type="match status" value="1"/>
</dbReference>
<protein>
    <submittedName>
        <fullName evidence="5">Tagaturonate reductase</fullName>
        <ecNumber evidence="5">1.1.1.58</ecNumber>
    </submittedName>
</protein>
<accession>A0A2Z4INH8</accession>
<name>A0A2Z4INH8_9BACT</name>
<evidence type="ECO:0000313" key="5">
    <source>
        <dbReference type="EMBL" id="AWW32642.1"/>
    </source>
</evidence>
<dbReference type="KEGG" id="est:DN752_22215"/>
<dbReference type="GO" id="GO:0008926">
    <property type="term" value="F:mannitol-1-phosphate 5-dehydrogenase activity"/>
    <property type="evidence" value="ECO:0007669"/>
    <property type="project" value="TreeGrafter"/>
</dbReference>
<dbReference type="Pfam" id="PF08125">
    <property type="entry name" value="Mannitol_dh_C"/>
    <property type="match status" value="1"/>
</dbReference>
<dbReference type="SUPFAM" id="SSF48179">
    <property type="entry name" value="6-phosphogluconate dehydrogenase C-terminal domain-like"/>
    <property type="match status" value="1"/>
</dbReference>
<proteinExistence type="predicted"/>
<feature type="domain" description="Mannitol dehydrogenase C-terminal" evidence="4">
    <location>
        <begin position="275"/>
        <end position="465"/>
    </location>
</feature>
<organism evidence="5 6">
    <name type="scientific">Echinicola strongylocentroti</name>
    <dbReference type="NCBI Taxonomy" id="1795355"/>
    <lineage>
        <taxon>Bacteria</taxon>
        <taxon>Pseudomonadati</taxon>
        <taxon>Bacteroidota</taxon>
        <taxon>Cytophagia</taxon>
        <taxon>Cytophagales</taxon>
        <taxon>Cyclobacteriaceae</taxon>
        <taxon>Echinicola</taxon>
    </lineage>
</organism>
<evidence type="ECO:0000259" key="3">
    <source>
        <dbReference type="Pfam" id="PF01232"/>
    </source>
</evidence>
<evidence type="ECO:0000256" key="1">
    <source>
        <dbReference type="ARBA" id="ARBA00023002"/>
    </source>
</evidence>
<gene>
    <name evidence="5" type="ORF">DN752_22215</name>
</gene>
<sequence length="471" mass="53299">MKTLNRQHVEGLTERPVKVLQFGEGNFLRGFVDWIIDTMNEKTDFNGDVQLVQPIQHGLGKMINDQEGLYHVQLSGIQQGEAKEETRLITCVRGVVNPYESYEAYLKLAENPDLRFVVSNTTEAGIAYNPQDDDREKLPSSFPGKLTALLYSRFDIFNGDNSKGLHIIPCELIDKNGAKLKEIILQYAALWQLPNGFIQWINEANTFSNTLVDRIVPGFPKETIKEIQENIGFEDNLVVKAEPFHLWVIEGPDAVKAEFPAEEAGLDVKFVKDQSPYRTRKVRILNGAHTSLVPVAYLHGLRTVRESVEDPVIGPFLNETIQGEIIPTLDLPKEELEQFANDVMDRFKNPFVKHLLSSIALNSISKFKVRVLPSLLEYVDRKGQLPPNLVRSLAALIVFYKGSYNGEATPVQDDEEIVNYFKTIWESDDVDQVANEVLKNINFWDTDLTKVESLQAAVAEQLSQLVDKEKV</sequence>
<dbReference type="EMBL" id="CP030041">
    <property type="protein sequence ID" value="AWW32642.1"/>
    <property type="molecule type" value="Genomic_DNA"/>
</dbReference>
<dbReference type="NCBIfam" id="NF002969">
    <property type="entry name" value="PRK03643.1"/>
    <property type="match status" value="1"/>
</dbReference>
<dbReference type="InterPro" id="IPR013118">
    <property type="entry name" value="Mannitol_DH_C"/>
</dbReference>
<dbReference type="GO" id="GO:0019592">
    <property type="term" value="P:mannitol catabolic process"/>
    <property type="evidence" value="ECO:0007669"/>
    <property type="project" value="TreeGrafter"/>
</dbReference>
<keyword evidence="1 5" id="KW-0560">Oxidoreductase</keyword>
<dbReference type="OrthoDB" id="9768714at2"/>
<evidence type="ECO:0000313" key="6">
    <source>
        <dbReference type="Proteomes" id="UP000248688"/>
    </source>
</evidence>
<dbReference type="Proteomes" id="UP000248688">
    <property type="component" value="Chromosome"/>
</dbReference>
<dbReference type="PANTHER" id="PTHR30524:SF0">
    <property type="entry name" value="ALTRONATE OXIDOREDUCTASE-RELATED"/>
    <property type="match status" value="1"/>
</dbReference>
<dbReference type="AlphaFoldDB" id="A0A2Z4INH8"/>
<dbReference type="InterPro" id="IPR008927">
    <property type="entry name" value="6-PGluconate_DH-like_C_sf"/>
</dbReference>
<keyword evidence="6" id="KW-1185">Reference proteome</keyword>
<feature type="domain" description="Mannitol dehydrogenase N-terminal" evidence="3">
    <location>
        <begin position="18"/>
        <end position="258"/>
    </location>
</feature>
<dbReference type="Gene3D" id="3.40.50.720">
    <property type="entry name" value="NAD(P)-binding Rossmann-like Domain"/>
    <property type="match status" value="1"/>
</dbReference>